<organism evidence="4 5">
    <name type="scientific">Enhygromyxa salina</name>
    <dbReference type="NCBI Taxonomy" id="215803"/>
    <lineage>
        <taxon>Bacteria</taxon>
        <taxon>Pseudomonadati</taxon>
        <taxon>Myxococcota</taxon>
        <taxon>Polyangia</taxon>
        <taxon>Nannocystales</taxon>
        <taxon>Nannocystaceae</taxon>
        <taxon>Enhygromyxa</taxon>
    </lineage>
</organism>
<dbReference type="PROSITE" id="PS51257">
    <property type="entry name" value="PROKAR_LIPOPROTEIN"/>
    <property type="match status" value="1"/>
</dbReference>
<dbReference type="EMBL" id="PVNK01000261">
    <property type="protein sequence ID" value="PRP91007.1"/>
    <property type="molecule type" value="Genomic_DNA"/>
</dbReference>
<evidence type="ECO:0000256" key="1">
    <source>
        <dbReference type="ARBA" id="ARBA00010062"/>
    </source>
</evidence>
<dbReference type="SUPFAM" id="SSF53822">
    <property type="entry name" value="Periplasmic binding protein-like I"/>
    <property type="match status" value="1"/>
</dbReference>
<dbReference type="InterPro" id="IPR051010">
    <property type="entry name" value="BCAA_transport"/>
</dbReference>
<comment type="similarity">
    <text evidence="1">Belongs to the leucine-binding protein family.</text>
</comment>
<name>A0A2S9XDS5_9BACT</name>
<sequence length="565" mass="59204">MRRALRVTLLAALPSVVSCQTSRAGQGSEGALVDPAEVPPQLRSQWQALVDAQSGDPGSAAVDEAADALLEQEPPPELRAGALAAKADRQYLLGNDAEAIALADEAAGLLGAGDARPHSKAHQQLVSAIHRVLALAHTRGGDPDRALAELEQLEAWGEMERVELRGARAVALDRKGDSAAALAAFVAWRELLAEQTPDAGYAEERMHALAEHLDRPTIEALAEAAPGPDAADCLHATLGRDPGDHAPAWVSACRPLPARIGILLPRTGKLSALADGQLAAAVAAVTVLGRTRPVSVMWRDSGSTPDTARAGADRLVADGAEVIIGPVGTSNVRAAISAVGDDRFLLPGESSASARGVAPTLEERTLALINFARDQGATEVIVLTPENGYGRRVQKAEKSADLKSVKSLKFITYPSSTTSFSPIVRPHLAALRKGAALIIADALPRTDLIVRELRREQLRVRGGRVDSEGTEITVLGTGEGLSSSAIGAKHASLDGVVLAPAAHPDPSSRAFEDEYFAQQQQRPDDQALLVWRALEAAWSGASATHEPEPSLVRIQGSSLVAVKAP</sequence>
<keyword evidence="2" id="KW-0732">Signal</keyword>
<dbReference type="InterPro" id="IPR028082">
    <property type="entry name" value="Peripla_BP_I"/>
</dbReference>
<evidence type="ECO:0000256" key="2">
    <source>
        <dbReference type="ARBA" id="ARBA00022729"/>
    </source>
</evidence>
<reference evidence="4 5" key="1">
    <citation type="submission" date="2018-03" db="EMBL/GenBank/DDBJ databases">
        <title>Draft Genome Sequences of the Obligatory Marine Myxobacteria Enhygromyxa salina SWB005.</title>
        <authorList>
            <person name="Poehlein A."/>
            <person name="Moghaddam J.A."/>
            <person name="Harms H."/>
            <person name="Alanjari M."/>
            <person name="Koenig G.M."/>
            <person name="Daniel R."/>
            <person name="Schaeberle T.F."/>
        </authorList>
    </citation>
    <scope>NUCLEOTIDE SEQUENCE [LARGE SCALE GENOMIC DNA]</scope>
    <source>
        <strain evidence="4 5">SWB005</strain>
    </source>
</reference>
<dbReference type="Pfam" id="PF13458">
    <property type="entry name" value="Peripla_BP_6"/>
    <property type="match status" value="1"/>
</dbReference>
<protein>
    <recommendedName>
        <fullName evidence="3">Leucine-binding protein domain-containing protein</fullName>
    </recommendedName>
</protein>
<accession>A0A2S9XDS5</accession>
<evidence type="ECO:0000259" key="3">
    <source>
        <dbReference type="Pfam" id="PF13458"/>
    </source>
</evidence>
<evidence type="ECO:0000313" key="5">
    <source>
        <dbReference type="Proteomes" id="UP000237968"/>
    </source>
</evidence>
<feature type="domain" description="Leucine-binding protein" evidence="3">
    <location>
        <begin position="258"/>
        <end position="549"/>
    </location>
</feature>
<dbReference type="InterPro" id="IPR028081">
    <property type="entry name" value="Leu-bd"/>
</dbReference>
<proteinExistence type="inferred from homology"/>
<comment type="caution">
    <text evidence="4">The sequence shown here is derived from an EMBL/GenBank/DDBJ whole genome shotgun (WGS) entry which is preliminary data.</text>
</comment>
<dbReference type="Gene3D" id="3.40.50.2300">
    <property type="match status" value="2"/>
</dbReference>
<gene>
    <name evidence="4" type="ORF">ENSA5_59190</name>
</gene>
<dbReference type="Proteomes" id="UP000237968">
    <property type="component" value="Unassembled WGS sequence"/>
</dbReference>
<dbReference type="AlphaFoldDB" id="A0A2S9XDS5"/>
<evidence type="ECO:0000313" key="4">
    <source>
        <dbReference type="EMBL" id="PRP91007.1"/>
    </source>
</evidence>
<dbReference type="PANTHER" id="PTHR30483">
    <property type="entry name" value="LEUCINE-SPECIFIC-BINDING PROTEIN"/>
    <property type="match status" value="1"/>
</dbReference>
<keyword evidence="5" id="KW-1185">Reference proteome</keyword>
<dbReference type="PANTHER" id="PTHR30483:SF6">
    <property type="entry name" value="PERIPLASMIC BINDING PROTEIN OF ABC TRANSPORTER FOR NATURAL AMINO ACIDS"/>
    <property type="match status" value="1"/>
</dbReference>